<organism evidence="2">
    <name type="scientific">Grapholita molesta</name>
    <name type="common">Oriental fruit moth</name>
    <name type="synonym">Cydia molesta</name>
    <dbReference type="NCBI Taxonomy" id="192188"/>
    <lineage>
        <taxon>Eukaryota</taxon>
        <taxon>Metazoa</taxon>
        <taxon>Ecdysozoa</taxon>
        <taxon>Arthropoda</taxon>
        <taxon>Hexapoda</taxon>
        <taxon>Insecta</taxon>
        <taxon>Pterygota</taxon>
        <taxon>Neoptera</taxon>
        <taxon>Endopterygota</taxon>
        <taxon>Lepidoptera</taxon>
        <taxon>Glossata</taxon>
        <taxon>Ditrysia</taxon>
        <taxon>Tortricoidea</taxon>
        <taxon>Tortricidae</taxon>
        <taxon>Olethreutinae</taxon>
        <taxon>Grapholitini</taxon>
        <taxon>Grapholita</taxon>
    </lineage>
</organism>
<dbReference type="SMART" id="SM00708">
    <property type="entry name" value="PhBP"/>
    <property type="match status" value="1"/>
</dbReference>
<dbReference type="Pfam" id="PF01395">
    <property type="entry name" value="PBP_GOBP"/>
    <property type="match status" value="1"/>
</dbReference>
<proteinExistence type="evidence at transcript level"/>
<evidence type="ECO:0000256" key="1">
    <source>
        <dbReference type="SAM" id="SignalP"/>
    </source>
</evidence>
<dbReference type="SMR" id="A0A2R4SBD9"/>
<dbReference type="OrthoDB" id="8194670at2759"/>
<feature type="chain" id="PRO_5015355187" evidence="1">
    <location>
        <begin position="23"/>
        <end position="136"/>
    </location>
</feature>
<evidence type="ECO:0000313" key="2">
    <source>
        <dbReference type="EMBL" id="AVZ44708.1"/>
    </source>
</evidence>
<feature type="signal peptide" evidence="1">
    <location>
        <begin position="1"/>
        <end position="22"/>
    </location>
</feature>
<dbReference type="SUPFAM" id="SSF47565">
    <property type="entry name" value="Insect pheromone/odorant-binding proteins"/>
    <property type="match status" value="1"/>
</dbReference>
<reference evidence="2" key="1">
    <citation type="submission" date="2017-05" db="EMBL/GenBank/DDBJ databases">
        <title>Cloning Expressing and Functional Analysis of Three Odorant Binding Proteins of Oriental Fruit Moth Grapholitha molesta (Busck).</title>
        <authorList>
            <person name="Chen X."/>
        </authorList>
    </citation>
    <scope>NUCLEOTIDE SEQUENCE</scope>
</reference>
<dbReference type="CDD" id="cd23992">
    <property type="entry name" value="PBP_GOBP"/>
    <property type="match status" value="1"/>
</dbReference>
<keyword evidence="1" id="KW-0732">Signal</keyword>
<sequence>MRYITALCLIFALECTCEVVIQLEPEKTAKVIESAVKCTGKYGLDLEVLQRLRNKERTKDEKFLKFLYCTLDDLKVVKKNGYYIEEEALKFVPKQHKALIKKALEECNKEPGKNRIDVLYNVSRCLEDKSNVRVTI</sequence>
<dbReference type="InterPro" id="IPR036728">
    <property type="entry name" value="PBP_GOBP_sf"/>
</dbReference>
<dbReference type="InterPro" id="IPR006170">
    <property type="entry name" value="PBP/GOBP"/>
</dbReference>
<accession>A0A2R4SBD9</accession>
<dbReference type="GO" id="GO:0005549">
    <property type="term" value="F:odorant binding"/>
    <property type="evidence" value="ECO:0007669"/>
    <property type="project" value="InterPro"/>
</dbReference>
<name>A0A2R4SBD9_GRAMO</name>
<dbReference type="AlphaFoldDB" id="A0A2R4SBD9"/>
<dbReference type="EMBL" id="MF066361">
    <property type="protein sequence ID" value="AVZ44708.1"/>
    <property type="molecule type" value="mRNA"/>
</dbReference>
<dbReference type="Gene3D" id="1.10.238.20">
    <property type="entry name" value="Pheromone/general odorant binding protein domain"/>
    <property type="match status" value="1"/>
</dbReference>
<protein>
    <submittedName>
        <fullName evidence="2">Odorant binding protein 14</fullName>
    </submittedName>
</protein>